<comment type="caution">
    <text evidence="1">The sequence shown here is derived from an EMBL/GenBank/DDBJ whole genome shotgun (WGS) entry which is preliminary data.</text>
</comment>
<protein>
    <submittedName>
        <fullName evidence="1">Uncharacterized protein</fullName>
    </submittedName>
</protein>
<proteinExistence type="predicted"/>
<dbReference type="EMBL" id="SNRW01012395">
    <property type="protein sequence ID" value="KAA6373878.1"/>
    <property type="molecule type" value="Genomic_DNA"/>
</dbReference>
<accession>A0A5J4UTW2</accession>
<feature type="non-terminal residue" evidence="1">
    <location>
        <position position="1"/>
    </location>
</feature>
<evidence type="ECO:0000313" key="1">
    <source>
        <dbReference type="EMBL" id="KAA6373878.1"/>
    </source>
</evidence>
<reference evidence="1 2" key="1">
    <citation type="submission" date="2019-03" db="EMBL/GenBank/DDBJ databases">
        <title>Single cell metagenomics reveals metabolic interactions within the superorganism composed of flagellate Streblomastix strix and complex community of Bacteroidetes bacteria on its surface.</title>
        <authorList>
            <person name="Treitli S.C."/>
            <person name="Kolisko M."/>
            <person name="Husnik F."/>
            <person name="Keeling P."/>
            <person name="Hampl V."/>
        </authorList>
    </citation>
    <scope>NUCLEOTIDE SEQUENCE [LARGE SCALE GENOMIC DNA]</scope>
    <source>
        <strain evidence="1">ST1C</strain>
    </source>
</reference>
<sequence length="91" mass="10779">GGSQEEDIQIILDALDILNQVFDPWRTLGCWFIPELTELKKEAFEQMEQFGGLDEIESHLYYKGRADCGIKREVIYTKIKLSWVWKYHLLE</sequence>
<name>A0A5J4UTW2_9EUKA</name>
<dbReference type="Proteomes" id="UP000324800">
    <property type="component" value="Unassembled WGS sequence"/>
</dbReference>
<evidence type="ECO:0000313" key="2">
    <source>
        <dbReference type="Proteomes" id="UP000324800"/>
    </source>
</evidence>
<gene>
    <name evidence="1" type="ORF">EZS28_030594</name>
</gene>
<dbReference type="AlphaFoldDB" id="A0A5J4UTW2"/>
<organism evidence="1 2">
    <name type="scientific">Streblomastix strix</name>
    <dbReference type="NCBI Taxonomy" id="222440"/>
    <lineage>
        <taxon>Eukaryota</taxon>
        <taxon>Metamonada</taxon>
        <taxon>Preaxostyla</taxon>
        <taxon>Oxymonadida</taxon>
        <taxon>Streblomastigidae</taxon>
        <taxon>Streblomastix</taxon>
    </lineage>
</organism>